<protein>
    <submittedName>
        <fullName evidence="1">Uncharacterized protein</fullName>
    </submittedName>
</protein>
<dbReference type="STRING" id="914234.M2R183"/>
<proteinExistence type="predicted"/>
<dbReference type="HOGENOM" id="CLU_036419_2_1_1"/>
<keyword evidence="2" id="KW-1185">Reference proteome</keyword>
<evidence type="ECO:0000313" key="1">
    <source>
        <dbReference type="EMBL" id="EMD31997.1"/>
    </source>
</evidence>
<gene>
    <name evidence="1" type="ORF">CERSUDRAFT_99970</name>
</gene>
<dbReference type="Proteomes" id="UP000016930">
    <property type="component" value="Unassembled WGS sequence"/>
</dbReference>
<dbReference type="EMBL" id="KB445814">
    <property type="protein sequence ID" value="EMD31997.1"/>
    <property type="molecule type" value="Genomic_DNA"/>
</dbReference>
<evidence type="ECO:0000313" key="2">
    <source>
        <dbReference type="Proteomes" id="UP000016930"/>
    </source>
</evidence>
<name>M2R183_CERS8</name>
<dbReference type="AlphaFoldDB" id="M2R183"/>
<sequence length="415" mass="48062">MDTTALTPAHILNIFIRHPIYDILFACLSPASLARLNRVNRLTRDAVQDFSSRAFNINKCLSRFFSNPVAFRSVQARTACVISGSLALQFLDRSFYPKSDLDLYVEHATSVRDLGVFLLGDGYVFSPNSQQPEDFQEAWETCWSGMALTANDTGPVDATHRTFYPDLPTFDVFAFIRPENKHQPKEMVQMILTKQNPVASCVMNIITYDSAVSFYPYATFEERIALARTDLTKRHGPALRKYAERGWKVLANPTPLIASSSSDHGHRHFFPNVTRWMDDDKTWFIHLDTTDVERPPMLSPSSAPLRRDPALLCSWYLDREQVGPQETDVCRHIMTYFHARSSILKYTYTVADKTFFSILCDFFRSQGALEHMKMPQEEFTRERQMHGSWTWWDSEIEFLRDRYLDTLRDPDRMQL</sequence>
<reference evidence="1 2" key="1">
    <citation type="journal article" date="2012" name="Proc. Natl. Acad. Sci. U.S.A.">
        <title>Comparative genomics of Ceriporiopsis subvermispora and Phanerochaete chrysosporium provide insight into selective ligninolysis.</title>
        <authorList>
            <person name="Fernandez-Fueyo E."/>
            <person name="Ruiz-Duenas F.J."/>
            <person name="Ferreira P."/>
            <person name="Floudas D."/>
            <person name="Hibbett D.S."/>
            <person name="Canessa P."/>
            <person name="Larrondo L.F."/>
            <person name="James T.Y."/>
            <person name="Seelenfreund D."/>
            <person name="Lobos S."/>
            <person name="Polanco R."/>
            <person name="Tello M."/>
            <person name="Honda Y."/>
            <person name="Watanabe T."/>
            <person name="Watanabe T."/>
            <person name="Ryu J.S."/>
            <person name="Kubicek C.P."/>
            <person name="Schmoll M."/>
            <person name="Gaskell J."/>
            <person name="Hammel K.E."/>
            <person name="St John F.J."/>
            <person name="Vanden Wymelenberg A."/>
            <person name="Sabat G."/>
            <person name="Splinter BonDurant S."/>
            <person name="Syed K."/>
            <person name="Yadav J.S."/>
            <person name="Doddapaneni H."/>
            <person name="Subramanian V."/>
            <person name="Lavin J.L."/>
            <person name="Oguiza J.A."/>
            <person name="Perez G."/>
            <person name="Pisabarro A.G."/>
            <person name="Ramirez L."/>
            <person name="Santoyo F."/>
            <person name="Master E."/>
            <person name="Coutinho P.M."/>
            <person name="Henrissat B."/>
            <person name="Lombard V."/>
            <person name="Magnuson J.K."/>
            <person name="Kuees U."/>
            <person name="Hori C."/>
            <person name="Igarashi K."/>
            <person name="Samejima M."/>
            <person name="Held B.W."/>
            <person name="Barry K.W."/>
            <person name="LaButti K.M."/>
            <person name="Lapidus A."/>
            <person name="Lindquist E.A."/>
            <person name="Lucas S.M."/>
            <person name="Riley R."/>
            <person name="Salamov A.A."/>
            <person name="Hoffmeister D."/>
            <person name="Schwenk D."/>
            <person name="Hadar Y."/>
            <person name="Yarden O."/>
            <person name="de Vries R.P."/>
            <person name="Wiebenga A."/>
            <person name="Stenlid J."/>
            <person name="Eastwood D."/>
            <person name="Grigoriev I.V."/>
            <person name="Berka R.M."/>
            <person name="Blanchette R.A."/>
            <person name="Kersten P."/>
            <person name="Martinez A.T."/>
            <person name="Vicuna R."/>
            <person name="Cullen D."/>
        </authorList>
    </citation>
    <scope>NUCLEOTIDE SEQUENCE [LARGE SCALE GENOMIC DNA]</scope>
    <source>
        <strain evidence="1 2">B</strain>
    </source>
</reference>
<organism evidence="1 2">
    <name type="scientific">Ceriporiopsis subvermispora (strain B)</name>
    <name type="common">White-rot fungus</name>
    <name type="synonym">Gelatoporia subvermispora</name>
    <dbReference type="NCBI Taxonomy" id="914234"/>
    <lineage>
        <taxon>Eukaryota</taxon>
        <taxon>Fungi</taxon>
        <taxon>Dikarya</taxon>
        <taxon>Basidiomycota</taxon>
        <taxon>Agaricomycotina</taxon>
        <taxon>Agaricomycetes</taxon>
        <taxon>Polyporales</taxon>
        <taxon>Gelatoporiaceae</taxon>
        <taxon>Gelatoporia</taxon>
    </lineage>
</organism>
<accession>M2R183</accession>
<dbReference type="OrthoDB" id="2803201at2759"/>